<evidence type="ECO:0000313" key="4">
    <source>
        <dbReference type="EMBL" id="ANX05185.1"/>
    </source>
</evidence>
<protein>
    <recommendedName>
        <fullName evidence="3">DUF4124 domain-containing protein</fullName>
    </recommendedName>
</protein>
<accession>A0A1B1YWG2</accession>
<feature type="region of interest" description="Disordered" evidence="1">
    <location>
        <begin position="38"/>
        <end position="63"/>
    </location>
</feature>
<name>A0A1B1YWG2_9GAMM</name>
<dbReference type="Proteomes" id="UP000092952">
    <property type="component" value="Chromosome"/>
</dbReference>
<keyword evidence="5" id="KW-1185">Reference proteome</keyword>
<feature type="chain" id="PRO_5008533125" description="DUF4124 domain-containing protein" evidence="2">
    <location>
        <begin position="25"/>
        <end position="154"/>
    </location>
</feature>
<dbReference type="STRING" id="1810504.PG2T_14015"/>
<proteinExistence type="predicted"/>
<dbReference type="KEGG" id="gbi:PG2T_14015"/>
<evidence type="ECO:0000256" key="1">
    <source>
        <dbReference type="SAM" id="MobiDB-lite"/>
    </source>
</evidence>
<feature type="domain" description="DUF4124" evidence="3">
    <location>
        <begin position="14"/>
        <end position="66"/>
    </location>
</feature>
<dbReference type="AlphaFoldDB" id="A0A1B1YWG2"/>
<dbReference type="Pfam" id="PF13511">
    <property type="entry name" value="DUF4124"/>
    <property type="match status" value="1"/>
</dbReference>
<dbReference type="InterPro" id="IPR025392">
    <property type="entry name" value="DUF4124"/>
</dbReference>
<dbReference type="OrthoDB" id="7068596at2"/>
<keyword evidence="2" id="KW-0732">Signal</keyword>
<feature type="signal peptide" evidence="2">
    <location>
        <begin position="1"/>
        <end position="24"/>
    </location>
</feature>
<sequence>MTRRMHPARLLPLFLLLLGGAAQAGDIYRWTDAQGRTHYGDRPPASGAEKIVEPPPPSDLSPDEANAKLEAIRAQSEKAAEERALAKEAQAKTAAEQKQRAAECAAARRQHDAMQAAQRIRDADGNWYTGEQRLQKMRDLEAAIRKHCGGTPAQ</sequence>
<gene>
    <name evidence="4" type="ORF">PG2T_14015</name>
</gene>
<dbReference type="InParanoid" id="A0A1B1YWG2"/>
<dbReference type="RefSeq" id="WP_068806834.1">
    <property type="nucleotide sequence ID" value="NZ_CP014671.1"/>
</dbReference>
<organism evidence="4 5">
    <name type="scientific">Immundisolibacter cernigliae</name>
    <dbReference type="NCBI Taxonomy" id="1810504"/>
    <lineage>
        <taxon>Bacteria</taxon>
        <taxon>Pseudomonadati</taxon>
        <taxon>Pseudomonadota</taxon>
        <taxon>Gammaproteobacteria</taxon>
        <taxon>Immundisolibacterales</taxon>
        <taxon>Immundisolibacteraceae</taxon>
        <taxon>Immundisolibacter</taxon>
    </lineage>
</organism>
<reference evidence="5" key="1">
    <citation type="submission" date="2016-03" db="EMBL/GenBank/DDBJ databases">
        <title>Complete genome sequence of Solimmundus cernigliae, representing a novel lineage of polycyclic aromatic hydrocarbon degraders within the Gammaproteobacteria.</title>
        <authorList>
            <person name="Singleton D.R."/>
            <person name="Dickey A.N."/>
            <person name="Scholl E.H."/>
            <person name="Wright F.A."/>
            <person name="Aitken M.D."/>
        </authorList>
    </citation>
    <scope>NUCLEOTIDE SEQUENCE [LARGE SCALE GENOMIC DNA]</scope>
    <source>
        <strain evidence="5">TR3.2</strain>
    </source>
</reference>
<evidence type="ECO:0000256" key="2">
    <source>
        <dbReference type="SAM" id="SignalP"/>
    </source>
</evidence>
<evidence type="ECO:0000313" key="5">
    <source>
        <dbReference type="Proteomes" id="UP000092952"/>
    </source>
</evidence>
<evidence type="ECO:0000259" key="3">
    <source>
        <dbReference type="Pfam" id="PF13511"/>
    </source>
</evidence>
<dbReference type="EMBL" id="CP014671">
    <property type="protein sequence ID" value="ANX05185.1"/>
    <property type="molecule type" value="Genomic_DNA"/>
</dbReference>